<feature type="region of interest" description="Disordered" evidence="1">
    <location>
        <begin position="145"/>
        <end position="195"/>
    </location>
</feature>
<evidence type="ECO:0000256" key="1">
    <source>
        <dbReference type="SAM" id="MobiDB-lite"/>
    </source>
</evidence>
<evidence type="ECO:0000313" key="3">
    <source>
        <dbReference type="Proteomes" id="UP001218188"/>
    </source>
</evidence>
<dbReference type="AlphaFoldDB" id="A0AAD6X4B9"/>
<reference evidence="2" key="1">
    <citation type="submission" date="2023-03" db="EMBL/GenBank/DDBJ databases">
        <title>Massive genome expansion in bonnet fungi (Mycena s.s.) driven by repeated elements and novel gene families across ecological guilds.</title>
        <authorList>
            <consortium name="Lawrence Berkeley National Laboratory"/>
            <person name="Harder C.B."/>
            <person name="Miyauchi S."/>
            <person name="Viragh M."/>
            <person name="Kuo A."/>
            <person name="Thoen E."/>
            <person name="Andreopoulos B."/>
            <person name="Lu D."/>
            <person name="Skrede I."/>
            <person name="Drula E."/>
            <person name="Henrissat B."/>
            <person name="Morin E."/>
            <person name="Kohler A."/>
            <person name="Barry K."/>
            <person name="LaButti K."/>
            <person name="Morin E."/>
            <person name="Salamov A."/>
            <person name="Lipzen A."/>
            <person name="Mereny Z."/>
            <person name="Hegedus B."/>
            <person name="Baldrian P."/>
            <person name="Stursova M."/>
            <person name="Weitz H."/>
            <person name="Taylor A."/>
            <person name="Grigoriev I.V."/>
            <person name="Nagy L.G."/>
            <person name="Martin F."/>
            <person name="Kauserud H."/>
        </authorList>
    </citation>
    <scope>NUCLEOTIDE SEQUENCE</scope>
    <source>
        <strain evidence="2">CBHHK200</strain>
    </source>
</reference>
<evidence type="ECO:0000313" key="2">
    <source>
        <dbReference type="EMBL" id="KAJ7035090.1"/>
    </source>
</evidence>
<dbReference type="Proteomes" id="UP001218188">
    <property type="component" value="Unassembled WGS sequence"/>
</dbReference>
<keyword evidence="3" id="KW-1185">Reference proteome</keyword>
<comment type="caution">
    <text evidence="2">The sequence shown here is derived from an EMBL/GenBank/DDBJ whole genome shotgun (WGS) entry which is preliminary data.</text>
</comment>
<dbReference type="EMBL" id="JARJCM010000053">
    <property type="protein sequence ID" value="KAJ7035090.1"/>
    <property type="molecule type" value="Genomic_DNA"/>
</dbReference>
<name>A0AAD6X4B9_9AGAR</name>
<feature type="non-terminal residue" evidence="2">
    <location>
        <position position="1"/>
    </location>
</feature>
<sequence length="298" mass="29257">ATLTFTVSGTATATAAFTFTAGFPASTASVSGIGNFGSCSIPQVEFGAGFDGRLETSFRPVDQASYNHTSADTIGVIADFICSALVNTCHADSTAQATCAKAQAAAAAQPPQEGIDADAFNAVFGIQTNFEDVAAVSSVSITSSTSTSSTSVEAQPTSSTATVASTDTTELTTSTTPSAATSTGDATITSSSPAAPISSTAAAATPLPTNTLNSGSSNLQTFTGSLGGIAPPTVVVSGLQFQVVGNSLFKSKGDALARSCSIQKNDCADAANASGNKGSFTVAACNTQQSACIAAGGT</sequence>
<protein>
    <submittedName>
        <fullName evidence="2">Uncharacterized protein</fullName>
    </submittedName>
</protein>
<gene>
    <name evidence="2" type="ORF">C8F04DRAFT_1395151</name>
</gene>
<accession>A0AAD6X4B9</accession>
<organism evidence="2 3">
    <name type="scientific">Mycena alexandri</name>
    <dbReference type="NCBI Taxonomy" id="1745969"/>
    <lineage>
        <taxon>Eukaryota</taxon>
        <taxon>Fungi</taxon>
        <taxon>Dikarya</taxon>
        <taxon>Basidiomycota</taxon>
        <taxon>Agaricomycotina</taxon>
        <taxon>Agaricomycetes</taxon>
        <taxon>Agaricomycetidae</taxon>
        <taxon>Agaricales</taxon>
        <taxon>Marasmiineae</taxon>
        <taxon>Mycenaceae</taxon>
        <taxon>Mycena</taxon>
    </lineage>
</organism>
<proteinExistence type="predicted"/>